<evidence type="ECO:0000313" key="2">
    <source>
        <dbReference type="EMBL" id="RSK44268.1"/>
    </source>
</evidence>
<comment type="caution">
    <text evidence="2">The sequence shown here is derived from an EMBL/GenBank/DDBJ whole genome shotgun (WGS) entry which is preliminary data.</text>
</comment>
<dbReference type="Pfam" id="PF14129">
    <property type="entry name" value="DUF4296"/>
    <property type="match status" value="1"/>
</dbReference>
<dbReference type="OrthoDB" id="981921at2"/>
<evidence type="ECO:0000259" key="1">
    <source>
        <dbReference type="Pfam" id="PF14129"/>
    </source>
</evidence>
<proteinExistence type="predicted"/>
<keyword evidence="3" id="KW-1185">Reference proteome</keyword>
<protein>
    <submittedName>
        <fullName evidence="2">DUF4296 domain-containing protein</fullName>
    </submittedName>
</protein>
<evidence type="ECO:0000313" key="3">
    <source>
        <dbReference type="Proteomes" id="UP000270291"/>
    </source>
</evidence>
<dbReference type="Proteomes" id="UP000270291">
    <property type="component" value="Unassembled WGS sequence"/>
</dbReference>
<gene>
    <name evidence="2" type="ORF">EI293_06935</name>
</gene>
<feature type="domain" description="DUF4296" evidence="1">
    <location>
        <begin position="65"/>
        <end position="149"/>
    </location>
</feature>
<dbReference type="EMBL" id="RWIU01000002">
    <property type="protein sequence ID" value="RSK44268.1"/>
    <property type="molecule type" value="Genomic_DNA"/>
</dbReference>
<dbReference type="InterPro" id="IPR025381">
    <property type="entry name" value="DUF4296"/>
</dbReference>
<accession>A0A3R9MZ25</accession>
<organism evidence="2 3">
    <name type="scientific">Hymenobacter perfusus</name>
    <dbReference type="NCBI Taxonomy" id="1236770"/>
    <lineage>
        <taxon>Bacteria</taxon>
        <taxon>Pseudomonadati</taxon>
        <taxon>Bacteroidota</taxon>
        <taxon>Cytophagia</taxon>
        <taxon>Cytophagales</taxon>
        <taxon>Hymenobacteraceae</taxon>
        <taxon>Hymenobacter</taxon>
    </lineage>
</organism>
<dbReference type="AlphaFoldDB" id="A0A3R9MZ25"/>
<reference evidence="2 3" key="1">
    <citation type="submission" date="2018-12" db="EMBL/GenBank/DDBJ databases">
        <authorList>
            <person name="Feng G."/>
            <person name="Zhu H."/>
        </authorList>
    </citation>
    <scope>NUCLEOTIDE SEQUENCE [LARGE SCALE GENOMIC DNA]</scope>
    <source>
        <strain evidence="2 3">LMG 26000</strain>
    </source>
</reference>
<name>A0A3R9MZ25_9BACT</name>
<sequence length="162" mass="18614">MRISIWRSLRTSCWKGESAGFISTKLRLTPNFAAVKRYSFRLLGWLSALSLLVAACQKPEEVPVPQQLIPRDKMVSLLIEMHLLEARTDAAALPTDSARALFRQQQKNVYWRYEVSDSAFVQSYRYYATHEKDLDDIYATVVDSLSLREARQQEPGSPPPHR</sequence>